<name>D7LAK7_ARALL</name>
<keyword evidence="2" id="KW-1185">Reference proteome</keyword>
<dbReference type="EMBL" id="GL348715">
    <property type="protein sequence ID" value="EFH58465.1"/>
    <property type="molecule type" value="Genomic_DNA"/>
</dbReference>
<gene>
    <name evidence="1" type="ORF">ARALYDRAFT_896171</name>
</gene>
<dbReference type="Proteomes" id="UP000008694">
    <property type="component" value="Unassembled WGS sequence"/>
</dbReference>
<evidence type="ECO:0000313" key="1">
    <source>
        <dbReference type="EMBL" id="EFH58465.1"/>
    </source>
</evidence>
<protein>
    <submittedName>
        <fullName evidence="1">Uncharacterized protein</fullName>
    </submittedName>
</protein>
<dbReference type="Gramene" id="scaffold_300141.1">
    <property type="protein sequence ID" value="scaffold_300141.1"/>
    <property type="gene ID" value="scaffold_300141.1"/>
</dbReference>
<sequence>MTSTPSAGRELPNPPSDGFSNLRFSITRVRLYDVSTNSLKGEFLHGGAVLDCCPTVLSLISTPCFFVWFRLCSLK</sequence>
<dbReference type="STRING" id="81972.D7LAK7"/>
<evidence type="ECO:0000313" key="2">
    <source>
        <dbReference type="Proteomes" id="UP000008694"/>
    </source>
</evidence>
<dbReference type="eggNOG" id="KOG1036">
    <property type="taxonomic scope" value="Eukaryota"/>
</dbReference>
<accession>D7LAK7</accession>
<reference evidence="2" key="1">
    <citation type="journal article" date="2011" name="Nat. Genet.">
        <title>The Arabidopsis lyrata genome sequence and the basis of rapid genome size change.</title>
        <authorList>
            <person name="Hu T.T."/>
            <person name="Pattyn P."/>
            <person name="Bakker E.G."/>
            <person name="Cao J."/>
            <person name="Cheng J.-F."/>
            <person name="Clark R.M."/>
            <person name="Fahlgren N."/>
            <person name="Fawcett J.A."/>
            <person name="Grimwood J."/>
            <person name="Gundlach H."/>
            <person name="Haberer G."/>
            <person name="Hollister J.D."/>
            <person name="Ossowski S."/>
            <person name="Ottilar R.P."/>
            <person name="Salamov A.A."/>
            <person name="Schneeberger K."/>
            <person name="Spannagl M."/>
            <person name="Wang X."/>
            <person name="Yang L."/>
            <person name="Nasrallah M.E."/>
            <person name="Bergelson J."/>
            <person name="Carrington J.C."/>
            <person name="Gaut B.S."/>
            <person name="Schmutz J."/>
            <person name="Mayer K.F.X."/>
            <person name="Van de Peer Y."/>
            <person name="Grigoriev I.V."/>
            <person name="Nordborg M."/>
            <person name="Weigel D."/>
            <person name="Guo Y.-L."/>
        </authorList>
    </citation>
    <scope>NUCLEOTIDE SEQUENCE [LARGE SCALE GENOMIC DNA]</scope>
    <source>
        <strain evidence="2">cv. MN47</strain>
    </source>
</reference>
<dbReference type="HOGENOM" id="CLU_2674446_0_0_1"/>
<proteinExistence type="predicted"/>
<dbReference type="AlphaFoldDB" id="D7LAK7"/>
<organism evidence="2">
    <name type="scientific">Arabidopsis lyrata subsp. lyrata</name>
    <name type="common">Lyre-leaved rock-cress</name>
    <dbReference type="NCBI Taxonomy" id="81972"/>
    <lineage>
        <taxon>Eukaryota</taxon>
        <taxon>Viridiplantae</taxon>
        <taxon>Streptophyta</taxon>
        <taxon>Embryophyta</taxon>
        <taxon>Tracheophyta</taxon>
        <taxon>Spermatophyta</taxon>
        <taxon>Magnoliopsida</taxon>
        <taxon>eudicotyledons</taxon>
        <taxon>Gunneridae</taxon>
        <taxon>Pentapetalae</taxon>
        <taxon>rosids</taxon>
        <taxon>malvids</taxon>
        <taxon>Brassicales</taxon>
        <taxon>Brassicaceae</taxon>
        <taxon>Camelineae</taxon>
        <taxon>Arabidopsis</taxon>
    </lineage>
</organism>